<evidence type="ECO:0000256" key="1">
    <source>
        <dbReference type="SAM" id="Phobius"/>
    </source>
</evidence>
<reference evidence="2" key="2">
    <citation type="submission" date="2020-09" db="EMBL/GenBank/DDBJ databases">
        <authorList>
            <person name="Sun Q."/>
            <person name="Ohkuma M."/>
        </authorList>
    </citation>
    <scope>NUCLEOTIDE SEQUENCE</scope>
    <source>
        <strain evidence="2">JCM 30804</strain>
    </source>
</reference>
<gene>
    <name evidence="2" type="ORF">GCM10009332_20990</name>
</gene>
<proteinExistence type="predicted"/>
<sequence>MFTTMMNRTDSTLNEPEKLIGKGRFSQTLKLFSLALATQSNYAIATIEEANPALAQLKDIVTPEPIGVWPIALGYVVLAFILIATSLGIALYLIRRQRRYAIIKLGISAIKSIEYDETKTALTLSSTLKRVVMHYVPREQVANLTGPAWLHWLKAQIPEHKNQHFEWQHLEKMFNQSYQPIAISQEDWQHAKTSAILWLKVVAPTLTCQPKHLQQTSVAQEFKS</sequence>
<dbReference type="InterPro" id="IPR025489">
    <property type="entry name" value="DUF4381"/>
</dbReference>
<organism evidence="2 3">
    <name type="scientific">Shewanella gelidii</name>
    <dbReference type="NCBI Taxonomy" id="1642821"/>
    <lineage>
        <taxon>Bacteria</taxon>
        <taxon>Pseudomonadati</taxon>
        <taxon>Pseudomonadota</taxon>
        <taxon>Gammaproteobacteria</taxon>
        <taxon>Alteromonadales</taxon>
        <taxon>Shewanellaceae</taxon>
        <taxon>Shewanella</taxon>
    </lineage>
</organism>
<dbReference type="AlphaFoldDB" id="A0A917JTM8"/>
<dbReference type="Pfam" id="PF14316">
    <property type="entry name" value="DUF4381"/>
    <property type="match status" value="1"/>
</dbReference>
<comment type="caution">
    <text evidence="2">The sequence shown here is derived from an EMBL/GenBank/DDBJ whole genome shotgun (WGS) entry which is preliminary data.</text>
</comment>
<keyword evidence="3" id="KW-1185">Reference proteome</keyword>
<accession>A0A917JTM8</accession>
<feature type="transmembrane region" description="Helical" evidence="1">
    <location>
        <begin position="72"/>
        <end position="94"/>
    </location>
</feature>
<protein>
    <recommendedName>
        <fullName evidence="4">DUF4381 domain-containing protein</fullName>
    </recommendedName>
</protein>
<keyword evidence="1" id="KW-0812">Transmembrane</keyword>
<evidence type="ECO:0000313" key="2">
    <source>
        <dbReference type="EMBL" id="GGI83514.1"/>
    </source>
</evidence>
<keyword evidence="1" id="KW-1133">Transmembrane helix</keyword>
<dbReference type="RefSeq" id="WP_188920643.1">
    <property type="nucleotide sequence ID" value="NZ_BMPZ01000005.1"/>
</dbReference>
<keyword evidence="1" id="KW-0472">Membrane</keyword>
<reference evidence="2" key="1">
    <citation type="journal article" date="2014" name="Int. J. Syst. Evol. Microbiol.">
        <title>Complete genome sequence of Corynebacterium casei LMG S-19264T (=DSM 44701T), isolated from a smear-ripened cheese.</title>
        <authorList>
            <consortium name="US DOE Joint Genome Institute (JGI-PGF)"/>
            <person name="Walter F."/>
            <person name="Albersmeier A."/>
            <person name="Kalinowski J."/>
            <person name="Ruckert C."/>
        </authorList>
    </citation>
    <scope>NUCLEOTIDE SEQUENCE</scope>
    <source>
        <strain evidence="2">JCM 30804</strain>
    </source>
</reference>
<evidence type="ECO:0008006" key="4">
    <source>
        <dbReference type="Google" id="ProtNLM"/>
    </source>
</evidence>
<dbReference type="EMBL" id="BMPZ01000005">
    <property type="protein sequence ID" value="GGI83514.1"/>
    <property type="molecule type" value="Genomic_DNA"/>
</dbReference>
<name>A0A917JTM8_9GAMM</name>
<evidence type="ECO:0000313" key="3">
    <source>
        <dbReference type="Proteomes" id="UP000613743"/>
    </source>
</evidence>
<dbReference type="Proteomes" id="UP000613743">
    <property type="component" value="Unassembled WGS sequence"/>
</dbReference>